<comment type="subcellular location">
    <subcellularLocation>
        <location evidence="1">Membrane</location>
        <topology evidence="1">Multi-pass membrane protein</topology>
    </subcellularLocation>
</comment>
<comment type="caution">
    <text evidence="7">The sequence shown here is derived from an EMBL/GenBank/DDBJ whole genome shotgun (WGS) entry which is preliminary data.</text>
</comment>
<comment type="similarity">
    <text evidence="2">Belongs to the TspO/BZRP family.</text>
</comment>
<dbReference type="Gene3D" id="1.20.1260.100">
    <property type="entry name" value="TspO/MBR protein"/>
    <property type="match status" value="1"/>
</dbReference>
<reference evidence="7 8" key="1">
    <citation type="submission" date="2022-09" db="EMBL/GenBank/DDBJ databases">
        <title>Genome sequencing of Flavivirga sp. MEBiC05379.</title>
        <authorList>
            <person name="Oh H.-M."/>
            <person name="Kwon K.K."/>
            <person name="Park M.J."/>
            <person name="Yang S.-H."/>
        </authorList>
    </citation>
    <scope>NUCLEOTIDE SEQUENCE [LARGE SCALE GENOMIC DNA]</scope>
    <source>
        <strain evidence="7 8">MEBiC05379</strain>
    </source>
</reference>
<organism evidence="7 8">
    <name type="scientific">Flavivirga spongiicola</name>
    <dbReference type="NCBI Taxonomy" id="421621"/>
    <lineage>
        <taxon>Bacteria</taxon>
        <taxon>Pseudomonadati</taxon>
        <taxon>Bacteroidota</taxon>
        <taxon>Flavobacteriia</taxon>
        <taxon>Flavobacteriales</taxon>
        <taxon>Flavobacteriaceae</taxon>
        <taxon>Flavivirga</taxon>
    </lineage>
</organism>
<feature type="transmembrane region" description="Helical" evidence="6">
    <location>
        <begin position="44"/>
        <end position="64"/>
    </location>
</feature>
<keyword evidence="4 6" id="KW-1133">Transmembrane helix</keyword>
<evidence type="ECO:0000256" key="2">
    <source>
        <dbReference type="ARBA" id="ARBA00007524"/>
    </source>
</evidence>
<keyword evidence="3 6" id="KW-0812">Transmembrane</keyword>
<feature type="transmembrane region" description="Helical" evidence="6">
    <location>
        <begin position="76"/>
        <end position="94"/>
    </location>
</feature>
<dbReference type="InterPro" id="IPR038330">
    <property type="entry name" value="TspO/MBR-related_sf"/>
</dbReference>
<dbReference type="PANTHER" id="PTHR10057">
    <property type="entry name" value="PERIPHERAL-TYPE BENZODIAZEPINE RECEPTOR"/>
    <property type="match status" value="1"/>
</dbReference>
<dbReference type="CDD" id="cd15904">
    <property type="entry name" value="TSPO_MBR"/>
    <property type="match status" value="1"/>
</dbReference>
<name>A0ABU7XT44_9FLAO</name>
<protein>
    <submittedName>
        <fullName evidence="7">Tryptophan-rich sensory protein</fullName>
    </submittedName>
</protein>
<dbReference type="PIRSF" id="PIRSF005859">
    <property type="entry name" value="PBR"/>
    <property type="match status" value="1"/>
</dbReference>
<evidence type="ECO:0000313" key="8">
    <source>
        <dbReference type="Proteomes" id="UP001337305"/>
    </source>
</evidence>
<dbReference type="PANTHER" id="PTHR10057:SF0">
    <property type="entry name" value="TRANSLOCATOR PROTEIN"/>
    <property type="match status" value="1"/>
</dbReference>
<sequence length="151" mass="17679">MIKRIIFFLFINFIGLGLGSIFTSDAVSSDWYQELNKAPWSPPGWVFGVAWTTIMICFALYLAYLFNSANQKRKRILFSIQWILNVGWSPLFFYFHAVTAALICILALTLLIAYLFFNYWKELRIKTLLLIPYFAWLIIATSLNAYILFYN</sequence>
<feature type="transmembrane region" description="Helical" evidence="6">
    <location>
        <begin position="5"/>
        <end position="24"/>
    </location>
</feature>
<feature type="transmembrane region" description="Helical" evidence="6">
    <location>
        <begin position="129"/>
        <end position="149"/>
    </location>
</feature>
<keyword evidence="8" id="KW-1185">Reference proteome</keyword>
<dbReference type="Proteomes" id="UP001337305">
    <property type="component" value="Unassembled WGS sequence"/>
</dbReference>
<evidence type="ECO:0000256" key="4">
    <source>
        <dbReference type="ARBA" id="ARBA00022989"/>
    </source>
</evidence>
<accession>A0ABU7XT44</accession>
<evidence type="ECO:0000256" key="6">
    <source>
        <dbReference type="SAM" id="Phobius"/>
    </source>
</evidence>
<dbReference type="RefSeq" id="WP_303306236.1">
    <property type="nucleotide sequence ID" value="NZ_JAODOP010000004.1"/>
</dbReference>
<evidence type="ECO:0000313" key="7">
    <source>
        <dbReference type="EMBL" id="MEF3833897.1"/>
    </source>
</evidence>
<gene>
    <name evidence="7" type="ORF">N1F79_12205</name>
</gene>
<evidence type="ECO:0000256" key="3">
    <source>
        <dbReference type="ARBA" id="ARBA00022692"/>
    </source>
</evidence>
<dbReference type="Pfam" id="PF03073">
    <property type="entry name" value="TspO_MBR"/>
    <property type="match status" value="1"/>
</dbReference>
<evidence type="ECO:0000256" key="5">
    <source>
        <dbReference type="ARBA" id="ARBA00023136"/>
    </source>
</evidence>
<keyword evidence="5 6" id="KW-0472">Membrane</keyword>
<dbReference type="InterPro" id="IPR004307">
    <property type="entry name" value="TspO_MBR"/>
</dbReference>
<proteinExistence type="inferred from homology"/>
<dbReference type="EMBL" id="JAODOP010000004">
    <property type="protein sequence ID" value="MEF3833897.1"/>
    <property type="molecule type" value="Genomic_DNA"/>
</dbReference>
<feature type="transmembrane region" description="Helical" evidence="6">
    <location>
        <begin position="100"/>
        <end position="117"/>
    </location>
</feature>
<evidence type="ECO:0000256" key="1">
    <source>
        <dbReference type="ARBA" id="ARBA00004141"/>
    </source>
</evidence>